<dbReference type="GO" id="GO:0000150">
    <property type="term" value="F:DNA strand exchange activity"/>
    <property type="evidence" value="ECO:0007669"/>
    <property type="project" value="TreeGrafter"/>
</dbReference>
<dbReference type="PANTHER" id="PTHR22942:SF30">
    <property type="entry name" value="MEIOTIC RECOMBINATION PROTEIN DMC1_LIM15 HOMOLOG"/>
    <property type="match status" value="1"/>
</dbReference>
<name>A0A835ZLB1_9STRA</name>
<dbReference type="InterPro" id="IPR027417">
    <property type="entry name" value="P-loop_NTPase"/>
</dbReference>
<dbReference type="SUPFAM" id="SSF47794">
    <property type="entry name" value="Rad51 N-terminal domain-like"/>
    <property type="match status" value="1"/>
</dbReference>
<reference evidence="5" key="1">
    <citation type="submission" date="2021-02" db="EMBL/GenBank/DDBJ databases">
        <title>First Annotated Genome of the Yellow-green Alga Tribonema minus.</title>
        <authorList>
            <person name="Mahan K.M."/>
        </authorList>
    </citation>
    <scope>NUCLEOTIDE SEQUENCE</scope>
    <source>
        <strain evidence="5">UTEX B ZZ1240</strain>
    </source>
</reference>
<dbReference type="EMBL" id="JAFCMP010000001">
    <property type="protein sequence ID" value="KAG5193070.1"/>
    <property type="molecule type" value="Genomic_DNA"/>
</dbReference>
<comment type="caution">
    <text evidence="5">The sequence shown here is derived from an EMBL/GenBank/DDBJ whole genome shotgun (WGS) entry which is preliminary data.</text>
</comment>
<dbReference type="InterPro" id="IPR013632">
    <property type="entry name" value="Rad51_C"/>
</dbReference>
<keyword evidence="1" id="KW-0547">Nucleotide-binding</keyword>
<evidence type="ECO:0000256" key="2">
    <source>
        <dbReference type="ARBA" id="ARBA00022840"/>
    </source>
</evidence>
<evidence type="ECO:0000259" key="4">
    <source>
        <dbReference type="PROSITE" id="PS50162"/>
    </source>
</evidence>
<dbReference type="GO" id="GO:0000730">
    <property type="term" value="P:DNA recombinase assembly"/>
    <property type="evidence" value="ECO:0007669"/>
    <property type="project" value="TreeGrafter"/>
</dbReference>
<proteinExistence type="predicted"/>
<dbReference type="SUPFAM" id="SSF52540">
    <property type="entry name" value="P-loop containing nucleoside triphosphate hydrolases"/>
    <property type="match status" value="1"/>
</dbReference>
<dbReference type="Gene3D" id="1.10.150.20">
    <property type="entry name" value="5' to 3' exonuclease, C-terminal subdomain"/>
    <property type="match status" value="1"/>
</dbReference>
<dbReference type="PROSITE" id="PS50162">
    <property type="entry name" value="RECA_2"/>
    <property type="match status" value="1"/>
</dbReference>
<dbReference type="AlphaFoldDB" id="A0A835ZLB1"/>
<dbReference type="InterPro" id="IPR010995">
    <property type="entry name" value="DNA_repair_Rad51/TF_NusA_a-hlx"/>
</dbReference>
<dbReference type="OrthoDB" id="5957327at2759"/>
<dbReference type="GO" id="GO:0006312">
    <property type="term" value="P:mitotic recombination"/>
    <property type="evidence" value="ECO:0007669"/>
    <property type="project" value="TreeGrafter"/>
</dbReference>
<sequence length="170" mass="18262">IERLVKAGVSAADIQQLQKAGIATVGILFRVTTKILRDIRGFNKAKVATILQAASKVDSKAGVTFQSGIEARNGRMKIMKISTGSDALNSIFGGGVETGSITEIHGEFGMGKTQMMHTLAVTAQLRMQNGSGGGRVIFMDTDNTFTPERIKTIADRFDVDGHEVRHVTEP</sequence>
<evidence type="ECO:0000313" key="6">
    <source>
        <dbReference type="Proteomes" id="UP000664859"/>
    </source>
</evidence>
<protein>
    <submittedName>
        <fullName evidence="5">RAD51A</fullName>
    </submittedName>
</protein>
<keyword evidence="2" id="KW-0067">ATP-binding</keyword>
<dbReference type="GO" id="GO:0140664">
    <property type="term" value="F:ATP-dependent DNA damage sensor activity"/>
    <property type="evidence" value="ECO:0007669"/>
    <property type="project" value="InterPro"/>
</dbReference>
<keyword evidence="6" id="KW-1185">Reference proteome</keyword>
<keyword evidence="3" id="KW-0238">DNA-binding</keyword>
<dbReference type="InterPro" id="IPR020588">
    <property type="entry name" value="RecA_ATP-bd"/>
</dbReference>
<accession>A0A835ZLB1</accession>
<dbReference type="GO" id="GO:0042148">
    <property type="term" value="P:DNA strand invasion"/>
    <property type="evidence" value="ECO:0007669"/>
    <property type="project" value="TreeGrafter"/>
</dbReference>
<feature type="non-terminal residue" evidence="5">
    <location>
        <position position="1"/>
    </location>
</feature>
<gene>
    <name evidence="5" type="ORF">JKP88DRAFT_156465</name>
</gene>
<dbReference type="GO" id="GO:0003697">
    <property type="term" value="F:single-stranded DNA binding"/>
    <property type="evidence" value="ECO:0007669"/>
    <property type="project" value="TreeGrafter"/>
</dbReference>
<evidence type="ECO:0000256" key="1">
    <source>
        <dbReference type="ARBA" id="ARBA00022741"/>
    </source>
</evidence>
<dbReference type="Gene3D" id="3.40.50.300">
    <property type="entry name" value="P-loop containing nucleotide triphosphate hydrolases"/>
    <property type="match status" value="1"/>
</dbReference>
<feature type="domain" description="RecA family profile 1" evidence="4">
    <location>
        <begin position="77"/>
        <end position="170"/>
    </location>
</feature>
<dbReference type="GO" id="GO:0003690">
    <property type="term" value="F:double-stranded DNA binding"/>
    <property type="evidence" value="ECO:0007669"/>
    <property type="project" value="TreeGrafter"/>
</dbReference>
<dbReference type="GO" id="GO:0005524">
    <property type="term" value="F:ATP binding"/>
    <property type="evidence" value="ECO:0007669"/>
    <property type="project" value="UniProtKB-KW"/>
</dbReference>
<dbReference type="PANTHER" id="PTHR22942">
    <property type="entry name" value="RECA/RAD51/RADA DNA STRAND-PAIRING FAMILY MEMBER"/>
    <property type="match status" value="1"/>
</dbReference>
<dbReference type="Pfam" id="PF08423">
    <property type="entry name" value="Rad51"/>
    <property type="match status" value="1"/>
</dbReference>
<organism evidence="5 6">
    <name type="scientific">Tribonema minus</name>
    <dbReference type="NCBI Taxonomy" id="303371"/>
    <lineage>
        <taxon>Eukaryota</taxon>
        <taxon>Sar</taxon>
        <taxon>Stramenopiles</taxon>
        <taxon>Ochrophyta</taxon>
        <taxon>PX clade</taxon>
        <taxon>Xanthophyceae</taxon>
        <taxon>Tribonematales</taxon>
        <taxon>Tribonemataceae</taxon>
        <taxon>Tribonema</taxon>
    </lineage>
</organism>
<evidence type="ECO:0000313" key="5">
    <source>
        <dbReference type="EMBL" id="KAG5193070.1"/>
    </source>
</evidence>
<evidence type="ECO:0000256" key="3">
    <source>
        <dbReference type="ARBA" id="ARBA00023125"/>
    </source>
</evidence>
<dbReference type="Proteomes" id="UP000664859">
    <property type="component" value="Unassembled WGS sequence"/>
</dbReference>